<dbReference type="AlphaFoldDB" id="A0A7V2AZU2"/>
<protein>
    <submittedName>
        <fullName evidence="1">Uncharacterized protein</fullName>
    </submittedName>
</protein>
<organism evidence="1">
    <name type="scientific">Rhodothermus marinus</name>
    <name type="common">Rhodothermus obamensis</name>
    <dbReference type="NCBI Taxonomy" id="29549"/>
    <lineage>
        <taxon>Bacteria</taxon>
        <taxon>Pseudomonadati</taxon>
        <taxon>Rhodothermota</taxon>
        <taxon>Rhodothermia</taxon>
        <taxon>Rhodothermales</taxon>
        <taxon>Rhodothermaceae</taxon>
        <taxon>Rhodothermus</taxon>
    </lineage>
</organism>
<proteinExistence type="predicted"/>
<accession>A0A7V2AZU2</accession>
<reference evidence="1" key="1">
    <citation type="journal article" date="2020" name="mSystems">
        <title>Genome- and Community-Level Interaction Insights into Carbon Utilization and Element Cycling Functions of Hydrothermarchaeota in Hydrothermal Sediment.</title>
        <authorList>
            <person name="Zhou Z."/>
            <person name="Liu Y."/>
            <person name="Xu W."/>
            <person name="Pan J."/>
            <person name="Luo Z.H."/>
            <person name="Li M."/>
        </authorList>
    </citation>
    <scope>NUCLEOTIDE SEQUENCE [LARGE SCALE GENOMIC DNA]</scope>
    <source>
        <strain evidence="1">SpSt-143</strain>
    </source>
</reference>
<comment type="caution">
    <text evidence="1">The sequence shown here is derived from an EMBL/GenBank/DDBJ whole genome shotgun (WGS) entry which is preliminary data.</text>
</comment>
<name>A0A7V2AZU2_RHOMR</name>
<sequence length="124" mass="13811">MTLRQYLEGLWSVGLDDLEFRRRPQVLLELDEEKRKRLGCAEAFLIEALAELSEAAEILERYDLYRVGALAPSAEVPLEVALAGCGLEAAGRFLDRPLREAVVWVGLVQVAEAVKAQLMQKDNG</sequence>
<evidence type="ECO:0000313" key="1">
    <source>
        <dbReference type="EMBL" id="HER95702.1"/>
    </source>
</evidence>
<gene>
    <name evidence="1" type="ORF">ENO59_04185</name>
</gene>
<dbReference type="EMBL" id="DSGB01000004">
    <property type="protein sequence ID" value="HER95702.1"/>
    <property type="molecule type" value="Genomic_DNA"/>
</dbReference>